<evidence type="ECO:0000256" key="1">
    <source>
        <dbReference type="ARBA" id="ARBA00022679"/>
    </source>
</evidence>
<evidence type="ECO:0008006" key="4">
    <source>
        <dbReference type="Google" id="ProtNLM"/>
    </source>
</evidence>
<dbReference type="GO" id="GO:0045547">
    <property type="term" value="F:ditrans,polycis-polyprenyl diphosphate synthase [(2E,6E)-farnesyl diphosphate specific] activity"/>
    <property type="evidence" value="ECO:0007669"/>
    <property type="project" value="TreeGrafter"/>
</dbReference>
<dbReference type="Gene3D" id="3.40.1180.10">
    <property type="entry name" value="Decaprenyl diphosphate synthase-like"/>
    <property type="match status" value="5"/>
</dbReference>
<dbReference type="PANTHER" id="PTHR10291:SF23">
    <property type="entry name" value="ALKYL TRANSFERASE"/>
    <property type="match status" value="1"/>
</dbReference>
<comment type="caution">
    <text evidence="2">The sequence shown here is derived from an EMBL/GenBank/DDBJ whole genome shotgun (WGS) entry which is preliminary data.</text>
</comment>
<protein>
    <recommendedName>
        <fullName evidence="4">Alkyl transferase</fullName>
    </recommendedName>
</protein>
<dbReference type="InterPro" id="IPR001441">
    <property type="entry name" value="UPP_synth-like"/>
</dbReference>
<keyword evidence="1" id="KW-0808">Transferase</keyword>
<evidence type="ECO:0000313" key="3">
    <source>
        <dbReference type="Proteomes" id="UP000636709"/>
    </source>
</evidence>
<dbReference type="InterPro" id="IPR036424">
    <property type="entry name" value="UPP_synth-like_sf"/>
</dbReference>
<keyword evidence="3" id="KW-1185">Reference proteome</keyword>
<dbReference type="NCBIfam" id="TIGR00055">
    <property type="entry name" value="uppS"/>
    <property type="match status" value="1"/>
</dbReference>
<dbReference type="OrthoDB" id="4173905at2759"/>
<dbReference type="Proteomes" id="UP000636709">
    <property type="component" value="Unassembled WGS sequence"/>
</dbReference>
<name>A0A835ABN2_9POAL</name>
<sequence>MADKHSDLPEVLVQSGLRPELMPKHVAIVMDGNRRWAEARGLTTPEGHEAGAQALKKIIELSVAWGIRATTMFAFSQENFKRPQASKADRHACYTYGTACRELAAKAQDNLLRPEDIDESMLSGHLATNVLGDQLACPDLLIRTSGELRLSNFLLWQSAYSELYFTDTLWPDFGEDDYIQALKLQSGLRPELMPKHVAIVMDGNRRWAQARGLTTPEGHEAGAQALKKIVHLSAAWGMEEIQVHIMGDTSRRPASLQGAVREVEEMTRNNSRHHLILATCYSGQWDIVQACRELAAKAQDNQLRPEDIDESMIAGHLATNVLGEFACPDLLIRTSGELRLSNFLFWQFFRLLSVSPVADWWYTSRAAEVDYIMELIERLIRDNMDLFMREEIQVHVVGDPSRRPASLQDAAREAEEMTRSHSRYHLILAICYSGRWDIVQACGELAAKAQDKLLRPEDIDESMLAGHLATNVLGDQLACRDLLIRTSGELRLSNFLLWQSAYSELYFTDTLWPHFGEDQYIKALKAFQSRERRFGQRKSSSHTA</sequence>
<dbReference type="InterPro" id="IPR018520">
    <property type="entry name" value="UPP_synth-like_CS"/>
</dbReference>
<dbReference type="PANTHER" id="PTHR10291">
    <property type="entry name" value="DEHYDRODOLICHYL DIPHOSPHATE SYNTHASE FAMILY MEMBER"/>
    <property type="match status" value="1"/>
</dbReference>
<dbReference type="GO" id="GO:0005737">
    <property type="term" value="C:cytoplasm"/>
    <property type="evidence" value="ECO:0007669"/>
    <property type="project" value="UniProtKB-ARBA"/>
</dbReference>
<dbReference type="HAMAP" id="MF_01139">
    <property type="entry name" value="ISPT"/>
    <property type="match status" value="1"/>
</dbReference>
<dbReference type="Pfam" id="PF01255">
    <property type="entry name" value="Prenyltransf"/>
    <property type="match status" value="4"/>
</dbReference>
<gene>
    <name evidence="2" type="ORF">HU200_059559</name>
</gene>
<reference evidence="2" key="1">
    <citation type="submission" date="2020-07" db="EMBL/GenBank/DDBJ databases">
        <title>Genome sequence and genetic diversity analysis of an under-domesticated orphan crop, white fonio (Digitaria exilis).</title>
        <authorList>
            <person name="Bennetzen J.L."/>
            <person name="Chen S."/>
            <person name="Ma X."/>
            <person name="Wang X."/>
            <person name="Yssel A.E.J."/>
            <person name="Chaluvadi S.R."/>
            <person name="Johnson M."/>
            <person name="Gangashetty P."/>
            <person name="Hamidou F."/>
            <person name="Sanogo M.D."/>
            <person name="Zwaenepoel A."/>
            <person name="Wallace J."/>
            <person name="Van De Peer Y."/>
            <person name="Van Deynze A."/>
        </authorList>
    </citation>
    <scope>NUCLEOTIDE SEQUENCE</scope>
    <source>
        <tissue evidence="2">Leaves</tissue>
    </source>
</reference>
<dbReference type="SUPFAM" id="SSF64005">
    <property type="entry name" value="Undecaprenyl diphosphate synthase"/>
    <property type="match status" value="3"/>
</dbReference>
<evidence type="ECO:0000313" key="2">
    <source>
        <dbReference type="EMBL" id="KAF8658093.1"/>
    </source>
</evidence>
<proteinExistence type="inferred from homology"/>
<dbReference type="AlphaFoldDB" id="A0A835ABN2"/>
<dbReference type="FunFam" id="3.40.1180.10:FF:000001">
    <property type="entry name" value="(2E,6E)-farnesyl-diphosphate-specific ditrans,polycis-undecaprenyl-diphosphate synthase"/>
    <property type="match status" value="1"/>
</dbReference>
<dbReference type="CDD" id="cd00475">
    <property type="entry name" value="Cis_IPPS"/>
    <property type="match status" value="2"/>
</dbReference>
<organism evidence="2 3">
    <name type="scientific">Digitaria exilis</name>
    <dbReference type="NCBI Taxonomy" id="1010633"/>
    <lineage>
        <taxon>Eukaryota</taxon>
        <taxon>Viridiplantae</taxon>
        <taxon>Streptophyta</taxon>
        <taxon>Embryophyta</taxon>
        <taxon>Tracheophyta</taxon>
        <taxon>Spermatophyta</taxon>
        <taxon>Magnoliopsida</taxon>
        <taxon>Liliopsida</taxon>
        <taxon>Poales</taxon>
        <taxon>Poaceae</taxon>
        <taxon>PACMAD clade</taxon>
        <taxon>Panicoideae</taxon>
        <taxon>Panicodae</taxon>
        <taxon>Paniceae</taxon>
        <taxon>Anthephorinae</taxon>
        <taxon>Digitaria</taxon>
    </lineage>
</organism>
<accession>A0A835ABN2</accession>
<dbReference type="GO" id="GO:0016094">
    <property type="term" value="P:polyprenol biosynthetic process"/>
    <property type="evidence" value="ECO:0007669"/>
    <property type="project" value="TreeGrafter"/>
</dbReference>
<dbReference type="EMBL" id="JACEFO010002484">
    <property type="protein sequence ID" value="KAF8658093.1"/>
    <property type="molecule type" value="Genomic_DNA"/>
</dbReference>
<dbReference type="PROSITE" id="PS01066">
    <property type="entry name" value="UPP_SYNTHASE"/>
    <property type="match status" value="2"/>
</dbReference>